<keyword evidence="2" id="KW-1185">Reference proteome</keyword>
<dbReference type="Proteomes" id="UP000479710">
    <property type="component" value="Unassembled WGS sequence"/>
</dbReference>
<sequence length="76" mass="8417">MAKQAELDGESSALTEERECLKEGCMLLEVRIQVTKAVYDRDVEEVERLSDALDAECDATVAEKARAEEAVEELKG</sequence>
<organism evidence="1 2">
    <name type="scientific">Oryza meyeriana var. granulata</name>
    <dbReference type="NCBI Taxonomy" id="110450"/>
    <lineage>
        <taxon>Eukaryota</taxon>
        <taxon>Viridiplantae</taxon>
        <taxon>Streptophyta</taxon>
        <taxon>Embryophyta</taxon>
        <taxon>Tracheophyta</taxon>
        <taxon>Spermatophyta</taxon>
        <taxon>Magnoliopsida</taxon>
        <taxon>Liliopsida</taxon>
        <taxon>Poales</taxon>
        <taxon>Poaceae</taxon>
        <taxon>BOP clade</taxon>
        <taxon>Oryzoideae</taxon>
        <taxon>Oryzeae</taxon>
        <taxon>Oryzinae</taxon>
        <taxon>Oryza</taxon>
        <taxon>Oryza meyeriana</taxon>
    </lineage>
</organism>
<proteinExistence type="predicted"/>
<evidence type="ECO:0000313" key="1">
    <source>
        <dbReference type="EMBL" id="KAF0935550.1"/>
    </source>
</evidence>
<dbReference type="EMBL" id="SPHZ02000001">
    <property type="protein sequence ID" value="KAF0935550.1"/>
    <property type="molecule type" value="Genomic_DNA"/>
</dbReference>
<gene>
    <name evidence="1" type="ORF">E2562_034360</name>
</gene>
<evidence type="ECO:0000313" key="2">
    <source>
        <dbReference type="Proteomes" id="UP000479710"/>
    </source>
</evidence>
<reference evidence="1 2" key="1">
    <citation type="submission" date="2019-11" db="EMBL/GenBank/DDBJ databases">
        <title>Whole genome sequence of Oryza granulata.</title>
        <authorList>
            <person name="Li W."/>
        </authorList>
    </citation>
    <scope>NUCLEOTIDE SEQUENCE [LARGE SCALE GENOMIC DNA]</scope>
    <source>
        <strain evidence="2">cv. Menghai</strain>
        <tissue evidence="1">Leaf</tissue>
    </source>
</reference>
<name>A0A6G1FF47_9ORYZ</name>
<accession>A0A6G1FF47</accession>
<dbReference type="AlphaFoldDB" id="A0A6G1FF47"/>
<protein>
    <submittedName>
        <fullName evidence="1">Uncharacterized protein</fullName>
    </submittedName>
</protein>
<comment type="caution">
    <text evidence="1">The sequence shown here is derived from an EMBL/GenBank/DDBJ whole genome shotgun (WGS) entry which is preliminary data.</text>
</comment>